<dbReference type="PROSITE" id="PS00061">
    <property type="entry name" value="ADH_SHORT"/>
    <property type="match status" value="1"/>
</dbReference>
<dbReference type="OrthoDB" id="9804774at2"/>
<dbReference type="STRING" id="1137799.GZ78_04190"/>
<dbReference type="PRINTS" id="PR00080">
    <property type="entry name" value="SDRFAMILY"/>
</dbReference>
<evidence type="ECO:0000256" key="2">
    <source>
        <dbReference type="ARBA" id="ARBA00023002"/>
    </source>
</evidence>
<dbReference type="PANTHER" id="PTHR43658">
    <property type="entry name" value="SHORT-CHAIN DEHYDROGENASE/REDUCTASE"/>
    <property type="match status" value="1"/>
</dbReference>
<evidence type="ECO:0000256" key="3">
    <source>
        <dbReference type="RuleBase" id="RU000363"/>
    </source>
</evidence>
<dbReference type="NCBIfam" id="NF006072">
    <property type="entry name" value="PRK08217.1"/>
    <property type="match status" value="1"/>
</dbReference>
<evidence type="ECO:0000259" key="4">
    <source>
        <dbReference type="SMART" id="SM00822"/>
    </source>
</evidence>
<dbReference type="PRINTS" id="PR00081">
    <property type="entry name" value="GDHRDH"/>
</dbReference>
<dbReference type="EMBL" id="JOKH01000001">
    <property type="protein sequence ID" value="KEQ19202.1"/>
    <property type="molecule type" value="Genomic_DNA"/>
</dbReference>
<comment type="caution">
    <text evidence="5">The sequence shown here is derived from an EMBL/GenBank/DDBJ whole genome shotgun (WGS) entry which is preliminary data.</text>
</comment>
<dbReference type="InterPro" id="IPR020904">
    <property type="entry name" value="Sc_DH/Rdtase_CS"/>
</dbReference>
<comment type="similarity">
    <text evidence="1 3">Belongs to the short-chain dehydrogenases/reductases (SDR) family.</text>
</comment>
<dbReference type="InterPro" id="IPR002347">
    <property type="entry name" value="SDR_fam"/>
</dbReference>
<dbReference type="Pfam" id="PF00106">
    <property type="entry name" value="adh_short"/>
    <property type="match status" value="1"/>
</dbReference>
<dbReference type="FunFam" id="3.40.50.720:FF:000173">
    <property type="entry name" value="3-oxoacyl-[acyl-carrier protein] reductase"/>
    <property type="match status" value="1"/>
</dbReference>
<keyword evidence="6" id="KW-1185">Reference proteome</keyword>
<dbReference type="InterPro" id="IPR057326">
    <property type="entry name" value="KR_dom"/>
</dbReference>
<dbReference type="eggNOG" id="COG1028">
    <property type="taxonomic scope" value="Bacteria"/>
</dbReference>
<dbReference type="Proteomes" id="UP000028073">
    <property type="component" value="Unassembled WGS sequence"/>
</dbReference>
<dbReference type="InterPro" id="IPR036291">
    <property type="entry name" value="NAD(P)-bd_dom_sf"/>
</dbReference>
<evidence type="ECO:0000313" key="5">
    <source>
        <dbReference type="EMBL" id="KEQ19202.1"/>
    </source>
</evidence>
<dbReference type="Gene3D" id="3.40.50.720">
    <property type="entry name" value="NAD(P)-binding Rossmann-like Domain"/>
    <property type="match status" value="1"/>
</dbReference>
<feature type="domain" description="Ketoreductase" evidence="4">
    <location>
        <begin position="6"/>
        <end position="199"/>
    </location>
</feature>
<keyword evidence="2 5" id="KW-0560">Oxidoreductase</keyword>
<sequence length="253" mass="26585">MNLKQSNILVTGAARGLGKAMALHLAEKGAGVGLIDLAGEALDQAVKECTELGANAIALPTNVANEQEVEKSVQTAREKLGPLNGLINNAGILRDGLLIKAKDGQVTDKLSLAKWQSVIDVNLTGVFLCGREVAASMIESGTNGLILNIASISRSGNFGQTNYSAAKAGVVAMTVSWAKELARYGIRSAAIAPGMIETEMTLSMKPEARAKMNAGIPSGRMGKPEEIAETVAFIFENDYFNGRVLELDGGLRL</sequence>
<accession>A0A081NL79</accession>
<gene>
    <name evidence="5" type="primary">fabG</name>
    <name evidence="5" type="ORF">GZ78_04190</name>
</gene>
<dbReference type="AlphaFoldDB" id="A0A081NL79"/>
<organism evidence="5 6">
    <name type="scientific">Endozoicomonas numazuensis</name>
    <dbReference type="NCBI Taxonomy" id="1137799"/>
    <lineage>
        <taxon>Bacteria</taxon>
        <taxon>Pseudomonadati</taxon>
        <taxon>Pseudomonadota</taxon>
        <taxon>Gammaproteobacteria</taxon>
        <taxon>Oceanospirillales</taxon>
        <taxon>Endozoicomonadaceae</taxon>
        <taxon>Endozoicomonas</taxon>
    </lineage>
</organism>
<dbReference type="RefSeq" id="WP_034832886.1">
    <property type="nucleotide sequence ID" value="NZ_JOKH01000001.1"/>
</dbReference>
<dbReference type="GO" id="GO:0004316">
    <property type="term" value="F:3-oxoacyl-[acyl-carrier-protein] reductase (NADPH) activity"/>
    <property type="evidence" value="ECO:0007669"/>
    <property type="project" value="UniProtKB-EC"/>
</dbReference>
<dbReference type="EC" id="1.1.1.100" evidence="5"/>
<dbReference type="SUPFAM" id="SSF51735">
    <property type="entry name" value="NAD(P)-binding Rossmann-fold domains"/>
    <property type="match status" value="1"/>
</dbReference>
<name>A0A081NL79_9GAMM</name>
<evidence type="ECO:0000313" key="6">
    <source>
        <dbReference type="Proteomes" id="UP000028073"/>
    </source>
</evidence>
<protein>
    <submittedName>
        <fullName evidence="5">3-ketoacyl-ACP reductase</fullName>
        <ecNumber evidence="5">1.1.1.100</ecNumber>
    </submittedName>
</protein>
<dbReference type="PANTHER" id="PTHR43658:SF8">
    <property type="entry name" value="17-BETA-HYDROXYSTEROID DEHYDROGENASE 14-RELATED"/>
    <property type="match status" value="1"/>
</dbReference>
<reference evidence="5 6" key="1">
    <citation type="submission" date="2014-06" db="EMBL/GenBank/DDBJ databases">
        <title>Whole Genome Sequences of Three Symbiotic Endozoicomonas Bacteria.</title>
        <authorList>
            <person name="Neave M.J."/>
            <person name="Apprill A."/>
            <person name="Voolstra C.R."/>
        </authorList>
    </citation>
    <scope>NUCLEOTIDE SEQUENCE [LARGE SCALE GENOMIC DNA]</scope>
    <source>
        <strain evidence="5 6">DSM 25634</strain>
    </source>
</reference>
<dbReference type="SMART" id="SM00822">
    <property type="entry name" value="PKS_KR"/>
    <property type="match status" value="1"/>
</dbReference>
<evidence type="ECO:0000256" key="1">
    <source>
        <dbReference type="ARBA" id="ARBA00006484"/>
    </source>
</evidence>
<proteinExistence type="inferred from homology"/>